<reference evidence="2" key="1">
    <citation type="journal article" date="2023" name="Front. Plant Sci.">
        <title>Chromosomal-level genome assembly of Melastoma candidum provides insights into trichome evolution.</title>
        <authorList>
            <person name="Zhong Y."/>
            <person name="Wu W."/>
            <person name="Sun C."/>
            <person name="Zou P."/>
            <person name="Liu Y."/>
            <person name="Dai S."/>
            <person name="Zhou R."/>
        </authorList>
    </citation>
    <scope>NUCLEOTIDE SEQUENCE [LARGE SCALE GENOMIC DNA]</scope>
</reference>
<dbReference type="EMBL" id="CM042881">
    <property type="protein sequence ID" value="KAI4385257.1"/>
    <property type="molecule type" value="Genomic_DNA"/>
</dbReference>
<protein>
    <submittedName>
        <fullName evidence="1">Uncharacterized protein</fullName>
    </submittedName>
</protein>
<sequence>MSRVLILPLLVISLVPSAITLQFGISRFDPTSTEVSYEGDARPDVGTVDMTSQLYYCHIGHVVYNERLRLWDSSSGKLADFTTHFAFTVDVGGRPTYGAGLAFFMAPVGFQIPVNSVGGFLGLYNTTYSDSSRNQIIHVEFDTYANPGWDPNYEHVGINQNSIASNVTTPWNVTYHSGDTIDVTISYNASTMNFTVSWRYETTPNPNETTSLWYPVDLRTVLPEWVTIGFSAATGYYMERHTLGSWDFSSNLVVEDNSSQKLKRTKIATGVSASIACLLVVIFVVFGVKTARRRKNRTKEKAMEATTLTSINEDLERGAGPRRFTYNDLSSATNNFSSERKLGEGGFGSVYKGYLLDLDLPIAVKKFSQGSKQGKKEFITEVKVISSLRHRNLVQLIGWCHDRNEFLLVYEYMPNGSLDAHLFGKRASLSWPTRYKISLGLASALLYLHEEWEQCVIHRDIKSSNIMLDSNFNVKLGDFGLARLMDHDLGPQTTGLAGTLGYLAPEYVTSGKASKESDVYSFGVVALEIATGRRVIDRTRENTSSNIAGLVAWVWGLHGSGNILTAADEKMTSDSNKIQVERLLLVGLWCANPDGSLRPSIRQAIQVLNFEANLPSLPKQMPVLQYHVPSPLVSSGEPLLSSIIAEGR</sequence>
<name>A0ACB9S1W9_9MYRT</name>
<evidence type="ECO:0000313" key="2">
    <source>
        <dbReference type="Proteomes" id="UP001057402"/>
    </source>
</evidence>
<proteinExistence type="predicted"/>
<organism evidence="1 2">
    <name type="scientific">Melastoma candidum</name>
    <dbReference type="NCBI Taxonomy" id="119954"/>
    <lineage>
        <taxon>Eukaryota</taxon>
        <taxon>Viridiplantae</taxon>
        <taxon>Streptophyta</taxon>
        <taxon>Embryophyta</taxon>
        <taxon>Tracheophyta</taxon>
        <taxon>Spermatophyta</taxon>
        <taxon>Magnoliopsida</taxon>
        <taxon>eudicotyledons</taxon>
        <taxon>Gunneridae</taxon>
        <taxon>Pentapetalae</taxon>
        <taxon>rosids</taxon>
        <taxon>malvids</taxon>
        <taxon>Myrtales</taxon>
        <taxon>Melastomataceae</taxon>
        <taxon>Melastomatoideae</taxon>
        <taxon>Melastomateae</taxon>
        <taxon>Melastoma</taxon>
    </lineage>
</organism>
<gene>
    <name evidence="1" type="ORF">MLD38_003305</name>
</gene>
<comment type="caution">
    <text evidence="1">The sequence shown here is derived from an EMBL/GenBank/DDBJ whole genome shotgun (WGS) entry which is preliminary data.</text>
</comment>
<evidence type="ECO:0000313" key="1">
    <source>
        <dbReference type="EMBL" id="KAI4385257.1"/>
    </source>
</evidence>
<accession>A0ACB9S1W9</accession>
<keyword evidence="2" id="KW-1185">Reference proteome</keyword>
<dbReference type="Proteomes" id="UP001057402">
    <property type="component" value="Chromosome 2"/>
</dbReference>